<dbReference type="AlphaFoldDB" id="A0A7J7JUG9"/>
<keyword evidence="1" id="KW-0732">Signal</keyword>
<evidence type="ECO:0000313" key="2">
    <source>
        <dbReference type="EMBL" id="KAF6030012.1"/>
    </source>
</evidence>
<evidence type="ECO:0000313" key="3">
    <source>
        <dbReference type="Proteomes" id="UP000593567"/>
    </source>
</evidence>
<sequence length="72" mass="8113">MNGHMHGGVVFCLSVNITCVILPNKCLGVKIGAIISEWIELTVRSFHNWLVHPAWAHKLNIINKPNHNKIFS</sequence>
<feature type="chain" id="PRO_5029848475" evidence="1">
    <location>
        <begin position="29"/>
        <end position="72"/>
    </location>
</feature>
<proteinExistence type="predicted"/>
<reference evidence="2" key="1">
    <citation type="submission" date="2020-06" db="EMBL/GenBank/DDBJ databases">
        <title>Draft genome of Bugula neritina, a colonial animal packing powerful symbionts and potential medicines.</title>
        <authorList>
            <person name="Rayko M."/>
        </authorList>
    </citation>
    <scope>NUCLEOTIDE SEQUENCE [LARGE SCALE GENOMIC DNA]</scope>
    <source>
        <strain evidence="2">Kwan_BN1</strain>
    </source>
</reference>
<gene>
    <name evidence="2" type="ORF">EB796_011667</name>
</gene>
<evidence type="ECO:0000256" key="1">
    <source>
        <dbReference type="SAM" id="SignalP"/>
    </source>
</evidence>
<comment type="caution">
    <text evidence="2">The sequence shown here is derived from an EMBL/GenBank/DDBJ whole genome shotgun (WGS) entry which is preliminary data.</text>
</comment>
<feature type="signal peptide" evidence="1">
    <location>
        <begin position="1"/>
        <end position="28"/>
    </location>
</feature>
<dbReference type="EMBL" id="VXIV02001763">
    <property type="protein sequence ID" value="KAF6030012.1"/>
    <property type="molecule type" value="Genomic_DNA"/>
</dbReference>
<protein>
    <submittedName>
        <fullName evidence="2">Uncharacterized protein</fullName>
    </submittedName>
</protein>
<accession>A0A7J7JUG9</accession>
<keyword evidence="3" id="KW-1185">Reference proteome</keyword>
<dbReference type="Proteomes" id="UP000593567">
    <property type="component" value="Unassembled WGS sequence"/>
</dbReference>
<organism evidence="2 3">
    <name type="scientific">Bugula neritina</name>
    <name type="common">Brown bryozoan</name>
    <name type="synonym">Sertularia neritina</name>
    <dbReference type="NCBI Taxonomy" id="10212"/>
    <lineage>
        <taxon>Eukaryota</taxon>
        <taxon>Metazoa</taxon>
        <taxon>Spiralia</taxon>
        <taxon>Lophotrochozoa</taxon>
        <taxon>Bryozoa</taxon>
        <taxon>Gymnolaemata</taxon>
        <taxon>Cheilostomatida</taxon>
        <taxon>Flustrina</taxon>
        <taxon>Buguloidea</taxon>
        <taxon>Bugulidae</taxon>
        <taxon>Bugula</taxon>
    </lineage>
</organism>
<name>A0A7J7JUG9_BUGNE</name>